<dbReference type="OrthoDB" id="269227at2759"/>
<dbReference type="InterPro" id="IPR012132">
    <property type="entry name" value="GMC_OxRdtase"/>
</dbReference>
<gene>
    <name evidence="4" type="ORF">DL546_000514</name>
</gene>
<accession>A0A420YLH8</accession>
<comment type="cofactor">
    <cofactor evidence="2">
        <name>FAD</name>
        <dbReference type="ChEBI" id="CHEBI:57692"/>
    </cofactor>
</comment>
<dbReference type="AlphaFoldDB" id="A0A420YLH8"/>
<dbReference type="Pfam" id="PF00732">
    <property type="entry name" value="GMC_oxred_N"/>
    <property type="match status" value="1"/>
</dbReference>
<dbReference type="STRING" id="177199.A0A420YLH8"/>
<dbReference type="SUPFAM" id="SSF54373">
    <property type="entry name" value="FAD-linked reductases, C-terminal domain"/>
    <property type="match status" value="1"/>
</dbReference>
<reference evidence="4 5" key="1">
    <citation type="submission" date="2018-08" db="EMBL/GenBank/DDBJ databases">
        <title>Draft genome of the lignicolous fungus Coniochaeta pulveracea.</title>
        <authorList>
            <person name="Borstlap C.J."/>
            <person name="De Witt R.N."/>
            <person name="Botha A."/>
            <person name="Volschenk H."/>
        </authorList>
    </citation>
    <scope>NUCLEOTIDE SEQUENCE [LARGE SCALE GENOMIC DNA]</scope>
    <source>
        <strain evidence="4 5">CAB683</strain>
    </source>
</reference>
<evidence type="ECO:0000313" key="5">
    <source>
        <dbReference type="Proteomes" id="UP000275385"/>
    </source>
</evidence>
<dbReference type="EMBL" id="QVQW01000003">
    <property type="protein sequence ID" value="RKU48734.1"/>
    <property type="molecule type" value="Genomic_DNA"/>
</dbReference>
<dbReference type="GO" id="GO:0050660">
    <property type="term" value="F:flavin adenine dinucleotide binding"/>
    <property type="evidence" value="ECO:0007669"/>
    <property type="project" value="InterPro"/>
</dbReference>
<evidence type="ECO:0000256" key="2">
    <source>
        <dbReference type="PIRSR" id="PIRSR000137-2"/>
    </source>
</evidence>
<dbReference type="SUPFAM" id="SSF51905">
    <property type="entry name" value="FAD/NAD(P)-binding domain"/>
    <property type="match status" value="1"/>
</dbReference>
<feature type="domain" description="Glucose-methanol-choline oxidoreductase N-terminal" evidence="3">
    <location>
        <begin position="177"/>
        <end position="191"/>
    </location>
</feature>
<dbReference type="GO" id="GO:0016614">
    <property type="term" value="F:oxidoreductase activity, acting on CH-OH group of donors"/>
    <property type="evidence" value="ECO:0007669"/>
    <property type="project" value="InterPro"/>
</dbReference>
<dbReference type="PIRSF" id="PIRSF000137">
    <property type="entry name" value="Alcohol_oxidase"/>
    <property type="match status" value="1"/>
</dbReference>
<feature type="binding site" evidence="2">
    <location>
        <position position="123"/>
    </location>
    <ligand>
        <name>FAD</name>
        <dbReference type="ChEBI" id="CHEBI:57692"/>
    </ligand>
</feature>
<sequence length="440" mass="47725">MAKYFIKLENNTYEPLGTPGHGFNGWVPLSQAYGTVPNKGSDGWVIDEQLALATGQNASDLPNLVTRDINNAADVNRDKSTGFYAMSGHVDTTGHRTGPRWYIRSTLNDPAKYPLTLSLQTFVTKILFSNSTSTPTAIGVEYMTGSDLYSASPRHKNTTRPAAQQAFARREVIVSGGAFNSPQLLKLSGIGPAAELAKFKIPLVKDLPGVGENMADNYEGSILSLANRDLVDTAGQVVLFLNTGKTSNRNIYAFCGSFSFEGFWPGYPTDYGAGEYECALVLMNPKSQAGYVRLKSADPLDTPDINFRFFEKNGDEDLQELLDAMKIIRSGLQKVKGDLAPFNELHPCPGVGQNCTDEAQKEFIKTQAYSHHPTSSCAIGADDDPMAVLDSKFRVRGVKNLRVVDASAFPVVPGAFPVLPTMMLSEKASEDILNDAKVAA</sequence>
<keyword evidence="2" id="KW-0274">FAD</keyword>
<dbReference type="Proteomes" id="UP000275385">
    <property type="component" value="Unassembled WGS sequence"/>
</dbReference>
<dbReference type="InterPro" id="IPR000172">
    <property type="entry name" value="GMC_OxRdtase_N"/>
</dbReference>
<dbReference type="InterPro" id="IPR036188">
    <property type="entry name" value="FAD/NAD-bd_sf"/>
</dbReference>
<dbReference type="Gene3D" id="3.50.50.60">
    <property type="entry name" value="FAD/NAD(P)-binding domain"/>
    <property type="match status" value="2"/>
</dbReference>
<dbReference type="PANTHER" id="PTHR11552">
    <property type="entry name" value="GLUCOSE-METHANOL-CHOLINE GMC OXIDOREDUCTASE"/>
    <property type="match status" value="1"/>
</dbReference>
<dbReference type="Pfam" id="PF05199">
    <property type="entry name" value="GMC_oxred_C"/>
    <property type="match status" value="1"/>
</dbReference>
<dbReference type="PANTHER" id="PTHR11552:SF80">
    <property type="entry name" value="GMC OXIDOREDUCTASE"/>
    <property type="match status" value="1"/>
</dbReference>
<dbReference type="InterPro" id="IPR007867">
    <property type="entry name" value="GMC_OxRtase_C"/>
</dbReference>
<comment type="similarity">
    <text evidence="1">Belongs to the GMC oxidoreductase family.</text>
</comment>
<dbReference type="PROSITE" id="PS00624">
    <property type="entry name" value="GMC_OXRED_2"/>
    <property type="match status" value="1"/>
</dbReference>
<organism evidence="4 5">
    <name type="scientific">Coniochaeta pulveracea</name>
    <dbReference type="NCBI Taxonomy" id="177199"/>
    <lineage>
        <taxon>Eukaryota</taxon>
        <taxon>Fungi</taxon>
        <taxon>Dikarya</taxon>
        <taxon>Ascomycota</taxon>
        <taxon>Pezizomycotina</taxon>
        <taxon>Sordariomycetes</taxon>
        <taxon>Sordariomycetidae</taxon>
        <taxon>Coniochaetales</taxon>
        <taxon>Coniochaetaceae</taxon>
        <taxon>Coniochaeta</taxon>
    </lineage>
</organism>
<proteinExistence type="inferred from homology"/>
<dbReference type="Gene3D" id="3.30.560.10">
    <property type="entry name" value="Glucose Oxidase, domain 3"/>
    <property type="match status" value="1"/>
</dbReference>
<comment type="caution">
    <text evidence="4">The sequence shown here is derived from an EMBL/GenBank/DDBJ whole genome shotgun (WGS) entry which is preliminary data.</text>
</comment>
<keyword evidence="5" id="KW-1185">Reference proteome</keyword>
<evidence type="ECO:0000256" key="1">
    <source>
        <dbReference type="ARBA" id="ARBA00010790"/>
    </source>
</evidence>
<protein>
    <recommendedName>
        <fullName evidence="3">Glucose-methanol-choline oxidoreductase N-terminal domain-containing protein</fullName>
    </recommendedName>
</protein>
<keyword evidence="2" id="KW-0285">Flavoprotein</keyword>
<evidence type="ECO:0000259" key="3">
    <source>
        <dbReference type="PROSITE" id="PS00624"/>
    </source>
</evidence>
<evidence type="ECO:0000313" key="4">
    <source>
        <dbReference type="EMBL" id="RKU48734.1"/>
    </source>
</evidence>
<name>A0A420YLH8_9PEZI</name>